<proteinExistence type="predicted"/>
<evidence type="ECO:0000313" key="1">
    <source>
        <dbReference type="EMBL" id="JAH54474.1"/>
    </source>
</evidence>
<reference evidence="1" key="2">
    <citation type="journal article" date="2015" name="Fish Shellfish Immunol.">
        <title>Early steps in the European eel (Anguilla anguilla)-Vibrio vulnificus interaction in the gills: Role of the RtxA13 toxin.</title>
        <authorList>
            <person name="Callol A."/>
            <person name="Pajuelo D."/>
            <person name="Ebbesson L."/>
            <person name="Teles M."/>
            <person name="MacKenzie S."/>
            <person name="Amaro C."/>
        </authorList>
    </citation>
    <scope>NUCLEOTIDE SEQUENCE</scope>
</reference>
<dbReference type="EMBL" id="GBXM01054103">
    <property type="protein sequence ID" value="JAH54474.1"/>
    <property type="molecule type" value="Transcribed_RNA"/>
</dbReference>
<dbReference type="AlphaFoldDB" id="A0A0E9TLB7"/>
<sequence>MNVLPFKHYLQPAVATIPQCHKQGSPKGKYRDGLVGHCRCTPDLQSIRIAQSSCINGKHVEEETGSIQGLVSVTRP</sequence>
<name>A0A0E9TLB7_ANGAN</name>
<protein>
    <submittedName>
        <fullName evidence="1">Uncharacterized protein</fullName>
    </submittedName>
</protein>
<reference evidence="1" key="1">
    <citation type="submission" date="2014-11" db="EMBL/GenBank/DDBJ databases">
        <authorList>
            <person name="Amaro Gonzalez C."/>
        </authorList>
    </citation>
    <scope>NUCLEOTIDE SEQUENCE</scope>
</reference>
<organism evidence="1">
    <name type="scientific">Anguilla anguilla</name>
    <name type="common">European freshwater eel</name>
    <name type="synonym">Muraena anguilla</name>
    <dbReference type="NCBI Taxonomy" id="7936"/>
    <lineage>
        <taxon>Eukaryota</taxon>
        <taxon>Metazoa</taxon>
        <taxon>Chordata</taxon>
        <taxon>Craniata</taxon>
        <taxon>Vertebrata</taxon>
        <taxon>Euteleostomi</taxon>
        <taxon>Actinopterygii</taxon>
        <taxon>Neopterygii</taxon>
        <taxon>Teleostei</taxon>
        <taxon>Anguilliformes</taxon>
        <taxon>Anguillidae</taxon>
        <taxon>Anguilla</taxon>
    </lineage>
</organism>
<accession>A0A0E9TLB7</accession>